<gene>
    <name evidence="1" type="ORF">EVAR_54352_1</name>
</gene>
<evidence type="ECO:0000313" key="2">
    <source>
        <dbReference type="Proteomes" id="UP000299102"/>
    </source>
</evidence>
<comment type="caution">
    <text evidence="1">The sequence shown here is derived from an EMBL/GenBank/DDBJ whole genome shotgun (WGS) entry which is preliminary data.</text>
</comment>
<dbReference type="EMBL" id="BGZK01001615">
    <property type="protein sequence ID" value="GBP83335.1"/>
    <property type="molecule type" value="Genomic_DNA"/>
</dbReference>
<keyword evidence="2" id="KW-1185">Reference proteome</keyword>
<dbReference type="AlphaFoldDB" id="A0A4C1Z9P4"/>
<accession>A0A4C1Z9P4</accession>
<evidence type="ECO:0000313" key="1">
    <source>
        <dbReference type="EMBL" id="GBP83335.1"/>
    </source>
</evidence>
<dbReference type="OrthoDB" id="616263at2759"/>
<dbReference type="Proteomes" id="UP000299102">
    <property type="component" value="Unassembled WGS sequence"/>
</dbReference>
<organism evidence="1 2">
    <name type="scientific">Eumeta variegata</name>
    <name type="common">Bagworm moth</name>
    <name type="synonym">Eumeta japonica</name>
    <dbReference type="NCBI Taxonomy" id="151549"/>
    <lineage>
        <taxon>Eukaryota</taxon>
        <taxon>Metazoa</taxon>
        <taxon>Ecdysozoa</taxon>
        <taxon>Arthropoda</taxon>
        <taxon>Hexapoda</taxon>
        <taxon>Insecta</taxon>
        <taxon>Pterygota</taxon>
        <taxon>Neoptera</taxon>
        <taxon>Endopterygota</taxon>
        <taxon>Lepidoptera</taxon>
        <taxon>Glossata</taxon>
        <taxon>Ditrysia</taxon>
        <taxon>Tineoidea</taxon>
        <taxon>Psychidae</taxon>
        <taxon>Oiketicinae</taxon>
        <taxon>Eumeta</taxon>
    </lineage>
</organism>
<protein>
    <submittedName>
        <fullName evidence="1">Uncharacterized protein</fullName>
    </submittedName>
</protein>
<name>A0A4C1Z9P4_EUMVA</name>
<proteinExistence type="predicted"/>
<sequence length="107" mass="12407">MASKDKNSFKAKVHRWLDEFQRGQVKLADEKRNGRSLTAVTKENMRNVYEGPHEQLRVESIILGCIPHNLTPAQKQVRVEWCRDVVAKFKTGLSRRIITMNLMRSSV</sequence>
<reference evidence="1 2" key="1">
    <citation type="journal article" date="2019" name="Commun. Biol.">
        <title>The bagworm genome reveals a unique fibroin gene that provides high tensile strength.</title>
        <authorList>
            <person name="Kono N."/>
            <person name="Nakamura H."/>
            <person name="Ohtoshi R."/>
            <person name="Tomita M."/>
            <person name="Numata K."/>
            <person name="Arakawa K."/>
        </authorList>
    </citation>
    <scope>NUCLEOTIDE SEQUENCE [LARGE SCALE GENOMIC DNA]</scope>
</reference>